<evidence type="ECO:0000256" key="4">
    <source>
        <dbReference type="ARBA" id="ARBA00022605"/>
    </source>
</evidence>
<evidence type="ECO:0000256" key="1">
    <source>
        <dbReference type="ARBA" id="ARBA00004842"/>
    </source>
</evidence>
<dbReference type="HAMAP" id="MF_00109">
    <property type="entry name" value="Shikimate_kinase"/>
    <property type="match status" value="1"/>
</dbReference>
<dbReference type="PANTHER" id="PTHR21087">
    <property type="entry name" value="SHIKIMATE KINASE"/>
    <property type="match status" value="1"/>
</dbReference>
<keyword evidence="11" id="KW-0963">Cytoplasm</keyword>
<dbReference type="Proteomes" id="UP000503096">
    <property type="component" value="Chromosome"/>
</dbReference>
<feature type="binding site" evidence="11">
    <location>
        <position position="56"/>
    </location>
    <ligand>
        <name>substrate</name>
    </ligand>
</feature>
<keyword evidence="4 11" id="KW-0028">Amino-acid biosynthesis</keyword>
<dbReference type="InterPro" id="IPR000623">
    <property type="entry name" value="Shikimate_kinase/TSH1"/>
</dbReference>
<dbReference type="PRINTS" id="PR01100">
    <property type="entry name" value="SHIKIMTKNASE"/>
</dbReference>
<feature type="binding site" evidence="11">
    <location>
        <begin position="10"/>
        <end position="15"/>
    </location>
    <ligand>
        <name>ATP</name>
        <dbReference type="ChEBI" id="CHEBI:30616"/>
    </ligand>
</feature>
<dbReference type="RefSeq" id="WP_212758147.1">
    <property type="nucleotide sequence ID" value="NZ_CP053073.1"/>
</dbReference>
<dbReference type="FunCoup" id="A0A6M4H162">
    <property type="interactions" value="564"/>
</dbReference>
<feature type="binding site" evidence="11">
    <location>
        <position position="14"/>
    </location>
    <ligand>
        <name>Mg(2+)</name>
        <dbReference type="ChEBI" id="CHEBI:18420"/>
    </ligand>
</feature>
<keyword evidence="11" id="KW-0479">Metal-binding</keyword>
<evidence type="ECO:0000256" key="9">
    <source>
        <dbReference type="ARBA" id="ARBA00023141"/>
    </source>
</evidence>
<dbReference type="Pfam" id="PF01202">
    <property type="entry name" value="SKI"/>
    <property type="match status" value="1"/>
</dbReference>
<evidence type="ECO:0000256" key="7">
    <source>
        <dbReference type="ARBA" id="ARBA00022777"/>
    </source>
</evidence>
<evidence type="ECO:0000256" key="8">
    <source>
        <dbReference type="ARBA" id="ARBA00022840"/>
    </source>
</evidence>
<keyword evidence="13" id="KW-1185">Reference proteome</keyword>
<dbReference type="SUPFAM" id="SSF52540">
    <property type="entry name" value="P-loop containing nucleoside triphosphate hydrolases"/>
    <property type="match status" value="1"/>
</dbReference>
<dbReference type="InterPro" id="IPR027417">
    <property type="entry name" value="P-loop_NTPase"/>
</dbReference>
<comment type="subcellular location">
    <subcellularLocation>
        <location evidence="11">Cytoplasm</location>
    </subcellularLocation>
</comment>
<feature type="binding site" evidence="11">
    <location>
        <position position="32"/>
    </location>
    <ligand>
        <name>substrate</name>
    </ligand>
</feature>
<feature type="binding site" evidence="11">
    <location>
        <position position="116"/>
    </location>
    <ligand>
        <name>ATP</name>
        <dbReference type="ChEBI" id="CHEBI:30616"/>
    </ligand>
</feature>
<dbReference type="UniPathway" id="UPA00053">
    <property type="reaction ID" value="UER00088"/>
</dbReference>
<evidence type="ECO:0000256" key="10">
    <source>
        <dbReference type="ARBA" id="ARBA00048567"/>
    </source>
</evidence>
<dbReference type="PROSITE" id="PS01128">
    <property type="entry name" value="SHIKIMATE_KINASE"/>
    <property type="match status" value="1"/>
</dbReference>
<comment type="pathway">
    <text evidence="1 11">Metabolic intermediate biosynthesis; chorismate biosynthesis; chorismate from D-erythrose 4-phosphate and phosphoenolpyruvate: step 5/7.</text>
</comment>
<dbReference type="GO" id="GO:0009423">
    <property type="term" value="P:chorismate biosynthetic process"/>
    <property type="evidence" value="ECO:0007669"/>
    <property type="project" value="UniProtKB-UniRule"/>
</dbReference>
<feature type="binding site" evidence="11">
    <location>
        <position position="152"/>
    </location>
    <ligand>
        <name>ATP</name>
        <dbReference type="ChEBI" id="CHEBI:30616"/>
    </ligand>
</feature>
<proteinExistence type="inferred from homology"/>
<dbReference type="GO" id="GO:0009073">
    <property type="term" value="P:aromatic amino acid family biosynthetic process"/>
    <property type="evidence" value="ECO:0007669"/>
    <property type="project" value="UniProtKB-KW"/>
</dbReference>
<keyword evidence="6 11" id="KW-0547">Nucleotide-binding</keyword>
<dbReference type="PANTHER" id="PTHR21087:SF16">
    <property type="entry name" value="SHIKIMATE KINASE 1, CHLOROPLASTIC"/>
    <property type="match status" value="1"/>
</dbReference>
<dbReference type="GO" id="GO:0008652">
    <property type="term" value="P:amino acid biosynthetic process"/>
    <property type="evidence" value="ECO:0007669"/>
    <property type="project" value="UniProtKB-KW"/>
</dbReference>
<dbReference type="KEGG" id="upl:DSM104440_00021"/>
<comment type="function">
    <text evidence="11">Catalyzes the specific phosphorylation of the 3-hydroxyl group of shikimic acid using ATP as a cosubstrate.</text>
</comment>
<dbReference type="InterPro" id="IPR031322">
    <property type="entry name" value="Shikimate/glucono_kinase"/>
</dbReference>
<comment type="cofactor">
    <cofactor evidence="11">
        <name>Mg(2+)</name>
        <dbReference type="ChEBI" id="CHEBI:18420"/>
    </cofactor>
    <text evidence="11">Binds 1 Mg(2+) ion per subunit.</text>
</comment>
<feature type="binding site" evidence="11">
    <location>
        <position position="135"/>
    </location>
    <ligand>
        <name>substrate</name>
    </ligand>
</feature>
<comment type="similarity">
    <text evidence="2 11">Belongs to the shikimate kinase family.</text>
</comment>
<comment type="catalytic activity">
    <reaction evidence="10 11">
        <text>shikimate + ATP = 3-phosphoshikimate + ADP + H(+)</text>
        <dbReference type="Rhea" id="RHEA:13121"/>
        <dbReference type="ChEBI" id="CHEBI:15378"/>
        <dbReference type="ChEBI" id="CHEBI:30616"/>
        <dbReference type="ChEBI" id="CHEBI:36208"/>
        <dbReference type="ChEBI" id="CHEBI:145989"/>
        <dbReference type="ChEBI" id="CHEBI:456216"/>
        <dbReference type="EC" id="2.7.1.71"/>
    </reaction>
</comment>
<dbReference type="GO" id="GO:0004765">
    <property type="term" value="F:shikimate kinase activity"/>
    <property type="evidence" value="ECO:0007669"/>
    <property type="project" value="UniProtKB-UniRule"/>
</dbReference>
<name>A0A6M4H162_9PROT</name>
<evidence type="ECO:0000256" key="2">
    <source>
        <dbReference type="ARBA" id="ARBA00006997"/>
    </source>
</evidence>
<evidence type="ECO:0000256" key="3">
    <source>
        <dbReference type="ARBA" id="ARBA00012154"/>
    </source>
</evidence>
<gene>
    <name evidence="11 12" type="primary">aroK</name>
    <name evidence="12" type="ORF">DSM104440_00021</name>
</gene>
<keyword evidence="8 11" id="KW-0067">ATP-binding</keyword>
<dbReference type="InParanoid" id="A0A6M4H162"/>
<evidence type="ECO:0000313" key="13">
    <source>
        <dbReference type="Proteomes" id="UP000503096"/>
    </source>
</evidence>
<dbReference type="CDD" id="cd00464">
    <property type="entry name" value="SK"/>
    <property type="match status" value="1"/>
</dbReference>
<dbReference type="GO" id="GO:0005829">
    <property type="term" value="C:cytosol"/>
    <property type="evidence" value="ECO:0007669"/>
    <property type="project" value="TreeGrafter"/>
</dbReference>
<organism evidence="12 13">
    <name type="scientific">Usitatibacter palustris</name>
    <dbReference type="NCBI Taxonomy" id="2732487"/>
    <lineage>
        <taxon>Bacteria</taxon>
        <taxon>Pseudomonadati</taxon>
        <taxon>Pseudomonadota</taxon>
        <taxon>Betaproteobacteria</taxon>
        <taxon>Nitrosomonadales</taxon>
        <taxon>Usitatibacteraceae</taxon>
        <taxon>Usitatibacter</taxon>
    </lineage>
</organism>
<sequence length="176" mass="19067">MNIFLIGMMGAGKTTVGRALAKRLGLPFIDTDRALVERTGAPIATIFDLEGEGGFRRRESAMLAEVSQGEDAVVATGGGAVLAEENREVMRAHGTVVYLRARLEFLWDRTKRDTNRPLLATADPRATLAQILEHREPLYLACAHLIVDTGTQSAATLAGRVATALKRHEEATRKSA</sequence>
<keyword evidence="5 11" id="KW-0808">Transferase</keyword>
<feature type="binding site" evidence="11">
    <location>
        <position position="78"/>
    </location>
    <ligand>
        <name>substrate</name>
    </ligand>
</feature>
<dbReference type="GO" id="GO:0005524">
    <property type="term" value="F:ATP binding"/>
    <property type="evidence" value="ECO:0007669"/>
    <property type="project" value="UniProtKB-UniRule"/>
</dbReference>
<protein>
    <recommendedName>
        <fullName evidence="3 11">Shikimate kinase</fullName>
        <shortName evidence="11">SK</shortName>
        <ecNumber evidence="3 11">2.7.1.71</ecNumber>
    </recommendedName>
</protein>
<evidence type="ECO:0000256" key="5">
    <source>
        <dbReference type="ARBA" id="ARBA00022679"/>
    </source>
</evidence>
<evidence type="ECO:0000256" key="11">
    <source>
        <dbReference type="HAMAP-Rule" id="MF_00109"/>
    </source>
</evidence>
<dbReference type="AlphaFoldDB" id="A0A6M4H162"/>
<keyword evidence="7 11" id="KW-0418">Kinase</keyword>
<dbReference type="GO" id="GO:0000287">
    <property type="term" value="F:magnesium ion binding"/>
    <property type="evidence" value="ECO:0007669"/>
    <property type="project" value="UniProtKB-UniRule"/>
</dbReference>
<keyword evidence="9 11" id="KW-0057">Aromatic amino acid biosynthesis</keyword>
<accession>A0A6M4H162</accession>
<evidence type="ECO:0000256" key="6">
    <source>
        <dbReference type="ARBA" id="ARBA00022741"/>
    </source>
</evidence>
<comment type="subunit">
    <text evidence="11">Monomer.</text>
</comment>
<dbReference type="EMBL" id="CP053073">
    <property type="protein sequence ID" value="QJR13239.1"/>
    <property type="molecule type" value="Genomic_DNA"/>
</dbReference>
<reference evidence="12 13" key="1">
    <citation type="submission" date="2020-04" db="EMBL/GenBank/DDBJ databases">
        <title>Usitatibacter rugosus gen. nov., sp. nov. and Usitatibacter palustris sp. nov., novel members of Usitatibacteraceae fam. nov. within the order Nitrosomonadales isolated from soil.</title>
        <authorList>
            <person name="Huber K.J."/>
            <person name="Neumann-Schaal M."/>
            <person name="Geppert A."/>
            <person name="Luckner M."/>
            <person name="Wanner G."/>
            <person name="Overmann J."/>
        </authorList>
    </citation>
    <scope>NUCLEOTIDE SEQUENCE [LARGE SCALE GENOMIC DNA]</scope>
    <source>
        <strain evidence="12 13">Swamp67</strain>
    </source>
</reference>
<dbReference type="InterPro" id="IPR023000">
    <property type="entry name" value="Shikimate_kinase_CS"/>
</dbReference>
<dbReference type="EC" id="2.7.1.71" evidence="3 11"/>
<evidence type="ECO:0000313" key="12">
    <source>
        <dbReference type="EMBL" id="QJR13239.1"/>
    </source>
</evidence>
<dbReference type="Gene3D" id="3.40.50.300">
    <property type="entry name" value="P-loop containing nucleotide triphosphate hydrolases"/>
    <property type="match status" value="1"/>
</dbReference>
<keyword evidence="11" id="KW-0460">Magnesium</keyword>